<dbReference type="InterPro" id="IPR000182">
    <property type="entry name" value="GNAT_dom"/>
</dbReference>
<evidence type="ECO:0000313" key="3">
    <source>
        <dbReference type="Proteomes" id="UP000800094"/>
    </source>
</evidence>
<dbReference type="PROSITE" id="PS51186">
    <property type="entry name" value="GNAT"/>
    <property type="match status" value="1"/>
</dbReference>
<dbReference type="InterPro" id="IPR052523">
    <property type="entry name" value="Trichothecene_AcTrans"/>
</dbReference>
<dbReference type="CDD" id="cd04301">
    <property type="entry name" value="NAT_SF"/>
    <property type="match status" value="1"/>
</dbReference>
<dbReference type="PANTHER" id="PTHR42791">
    <property type="entry name" value="GNAT FAMILY ACETYLTRANSFERASE"/>
    <property type="match status" value="1"/>
</dbReference>
<organism evidence="2 3">
    <name type="scientific">Trematosphaeria pertusa</name>
    <dbReference type="NCBI Taxonomy" id="390896"/>
    <lineage>
        <taxon>Eukaryota</taxon>
        <taxon>Fungi</taxon>
        <taxon>Dikarya</taxon>
        <taxon>Ascomycota</taxon>
        <taxon>Pezizomycotina</taxon>
        <taxon>Dothideomycetes</taxon>
        <taxon>Pleosporomycetidae</taxon>
        <taxon>Pleosporales</taxon>
        <taxon>Massarineae</taxon>
        <taxon>Trematosphaeriaceae</taxon>
        <taxon>Trematosphaeria</taxon>
    </lineage>
</organism>
<keyword evidence="3" id="KW-1185">Reference proteome</keyword>
<evidence type="ECO:0000313" key="2">
    <source>
        <dbReference type="EMBL" id="KAF2252298.1"/>
    </source>
</evidence>
<dbReference type="Gene3D" id="3.40.630.30">
    <property type="match status" value="1"/>
</dbReference>
<dbReference type="InterPro" id="IPR016181">
    <property type="entry name" value="Acyl_CoA_acyltransferase"/>
</dbReference>
<dbReference type="EMBL" id="ML987192">
    <property type="protein sequence ID" value="KAF2252298.1"/>
    <property type="molecule type" value="Genomic_DNA"/>
</dbReference>
<protein>
    <submittedName>
        <fullName evidence="2">Acyl-CoA N-acyltransferase</fullName>
    </submittedName>
</protein>
<dbReference type="OrthoDB" id="2115692at2759"/>
<accession>A0A6A6IQG8</accession>
<dbReference type="Pfam" id="PF13673">
    <property type="entry name" value="Acetyltransf_10"/>
    <property type="match status" value="1"/>
</dbReference>
<dbReference type="SUPFAM" id="SSF55729">
    <property type="entry name" value="Acyl-CoA N-acyltransferases (Nat)"/>
    <property type="match status" value="1"/>
</dbReference>
<reference evidence="2" key="1">
    <citation type="journal article" date="2020" name="Stud. Mycol.">
        <title>101 Dothideomycetes genomes: a test case for predicting lifestyles and emergence of pathogens.</title>
        <authorList>
            <person name="Haridas S."/>
            <person name="Albert R."/>
            <person name="Binder M."/>
            <person name="Bloem J."/>
            <person name="Labutti K."/>
            <person name="Salamov A."/>
            <person name="Andreopoulos B."/>
            <person name="Baker S."/>
            <person name="Barry K."/>
            <person name="Bills G."/>
            <person name="Bluhm B."/>
            <person name="Cannon C."/>
            <person name="Castanera R."/>
            <person name="Culley D."/>
            <person name="Daum C."/>
            <person name="Ezra D."/>
            <person name="Gonzalez J."/>
            <person name="Henrissat B."/>
            <person name="Kuo A."/>
            <person name="Liang C."/>
            <person name="Lipzen A."/>
            <person name="Lutzoni F."/>
            <person name="Magnuson J."/>
            <person name="Mondo S."/>
            <person name="Nolan M."/>
            <person name="Ohm R."/>
            <person name="Pangilinan J."/>
            <person name="Park H.-J."/>
            <person name="Ramirez L."/>
            <person name="Alfaro M."/>
            <person name="Sun H."/>
            <person name="Tritt A."/>
            <person name="Yoshinaga Y."/>
            <person name="Zwiers L.-H."/>
            <person name="Turgeon B."/>
            <person name="Goodwin S."/>
            <person name="Spatafora J."/>
            <person name="Crous P."/>
            <person name="Grigoriev I."/>
        </authorList>
    </citation>
    <scope>NUCLEOTIDE SEQUENCE</scope>
    <source>
        <strain evidence="2">CBS 122368</strain>
    </source>
</reference>
<dbReference type="GO" id="GO:0016747">
    <property type="term" value="F:acyltransferase activity, transferring groups other than amino-acyl groups"/>
    <property type="evidence" value="ECO:0007669"/>
    <property type="project" value="InterPro"/>
</dbReference>
<dbReference type="AlphaFoldDB" id="A0A6A6IQG8"/>
<dbReference type="Proteomes" id="UP000800094">
    <property type="component" value="Unassembled WGS sequence"/>
</dbReference>
<keyword evidence="2" id="KW-0808">Transferase</keyword>
<gene>
    <name evidence="2" type="ORF">BU26DRAFT_452512</name>
</gene>
<evidence type="ECO:0000259" key="1">
    <source>
        <dbReference type="PROSITE" id="PS51186"/>
    </source>
</evidence>
<keyword evidence="2" id="KW-0012">Acyltransferase</keyword>
<proteinExistence type="predicted"/>
<sequence length="245" mass="28622">MYVRPVTRDDIPAIAAIGNRSFQNDELHVWLYPHRHTYPDDLRRYQVLRIRSRAVGIRQLGFVVVTEEGDANWSGAEEVVGFAYYYRYGDDEGAQKWINDSWFKKIERYLLDWELWYESKFLDRASDPERVKQYIAAAPWDRLKPLDPRWHLSVLGVSPQHQRRGVGGMLVKHGQEIAEKEGLPFTLESSVVGRKLYLKMGFKIVEECEIFDVLDFVAMVWEPEESKGKWLEDIGEETANVRAAK</sequence>
<dbReference type="GeneID" id="54578130"/>
<name>A0A6A6IQG8_9PLEO</name>
<dbReference type="RefSeq" id="XP_033687302.1">
    <property type="nucleotide sequence ID" value="XM_033824800.1"/>
</dbReference>
<dbReference type="PANTHER" id="PTHR42791:SF16">
    <property type="entry name" value="N-ACETYLTRANSFERASE DOMAIN-CONTAINING PROTEIN"/>
    <property type="match status" value="1"/>
</dbReference>
<feature type="domain" description="N-acetyltransferase" evidence="1">
    <location>
        <begin position="80"/>
        <end position="224"/>
    </location>
</feature>